<organism evidence="2 3">
    <name type="scientific">Linnemannia exigua</name>
    <dbReference type="NCBI Taxonomy" id="604196"/>
    <lineage>
        <taxon>Eukaryota</taxon>
        <taxon>Fungi</taxon>
        <taxon>Fungi incertae sedis</taxon>
        <taxon>Mucoromycota</taxon>
        <taxon>Mortierellomycotina</taxon>
        <taxon>Mortierellomycetes</taxon>
        <taxon>Mortierellales</taxon>
        <taxon>Mortierellaceae</taxon>
        <taxon>Linnemannia</taxon>
    </lineage>
</organism>
<proteinExistence type="predicted"/>
<evidence type="ECO:0000256" key="1">
    <source>
        <dbReference type="SAM" id="MobiDB-lite"/>
    </source>
</evidence>
<dbReference type="AlphaFoldDB" id="A0AAD4D114"/>
<dbReference type="Proteomes" id="UP001194580">
    <property type="component" value="Unassembled WGS sequence"/>
</dbReference>
<evidence type="ECO:0000313" key="3">
    <source>
        <dbReference type="Proteomes" id="UP001194580"/>
    </source>
</evidence>
<evidence type="ECO:0000313" key="2">
    <source>
        <dbReference type="EMBL" id="KAG0251755.1"/>
    </source>
</evidence>
<feature type="compositionally biased region" description="Basic residues" evidence="1">
    <location>
        <begin position="308"/>
        <end position="329"/>
    </location>
</feature>
<accession>A0AAD4D114</accession>
<protein>
    <submittedName>
        <fullName evidence="2">Uncharacterized protein</fullName>
    </submittedName>
</protein>
<dbReference type="SUPFAM" id="SSF52047">
    <property type="entry name" value="RNI-like"/>
    <property type="match status" value="1"/>
</dbReference>
<dbReference type="Gene3D" id="3.80.10.10">
    <property type="entry name" value="Ribonuclease Inhibitor"/>
    <property type="match status" value="1"/>
</dbReference>
<feature type="region of interest" description="Disordered" evidence="1">
    <location>
        <begin position="286"/>
        <end position="330"/>
    </location>
</feature>
<name>A0AAD4D114_9FUNG</name>
<feature type="compositionally biased region" description="Acidic residues" evidence="1">
    <location>
        <begin position="286"/>
        <end position="300"/>
    </location>
</feature>
<gene>
    <name evidence="2" type="ORF">BGZ95_006819</name>
</gene>
<keyword evidence="3" id="KW-1185">Reference proteome</keyword>
<dbReference type="EMBL" id="JAAAIL010003217">
    <property type="protein sequence ID" value="KAG0251755.1"/>
    <property type="molecule type" value="Genomic_DNA"/>
</dbReference>
<dbReference type="InterPro" id="IPR032675">
    <property type="entry name" value="LRR_dom_sf"/>
</dbReference>
<sequence>MLGDLQRLTLAKWDGSDGALVEVLRTVGRTLKALEIRQLYGFKERDIAISTPLESDRAIAAGEGGGGAGGAGGTRLVLPHVEGFRLSCFTKTSDLVYLVGCCPDLEEFDLHIGIHSFNMTRLASTLKSHCHKLTSLVLRQSQDFSELFEEHEEDEGSEDGVGISTLIRGCSLSGLVRIEFEAAVIGPTDMDILRSVLVHSATLEHLTIDYSDGRWHAFTPKDILQVLIQCRHLKTFTIIGGTGTSVPETLEVLSSQPWGCLELEAIYLHIDEDCLLAPHWGSGEYDDDGSDGGDGGDGEEGCGGRGGRASRVRRKGVRRSRRRRSKKCKNNASVRMSTGKSFMGWYYHLKESPLYDQYVDGVPRSVLKAAFGMVKGLDRLLFLTLVDVTYTRSSDPQIMEVFEDLYAM</sequence>
<reference evidence="2" key="1">
    <citation type="journal article" date="2020" name="Fungal Divers.">
        <title>Resolving the Mortierellaceae phylogeny through synthesis of multi-gene phylogenetics and phylogenomics.</title>
        <authorList>
            <person name="Vandepol N."/>
            <person name="Liber J."/>
            <person name="Desiro A."/>
            <person name="Na H."/>
            <person name="Kennedy M."/>
            <person name="Barry K."/>
            <person name="Grigoriev I.V."/>
            <person name="Miller A.N."/>
            <person name="O'Donnell K."/>
            <person name="Stajich J.E."/>
            <person name="Bonito G."/>
        </authorList>
    </citation>
    <scope>NUCLEOTIDE SEQUENCE</scope>
    <source>
        <strain evidence="2">NRRL 28262</strain>
    </source>
</reference>
<comment type="caution">
    <text evidence="2">The sequence shown here is derived from an EMBL/GenBank/DDBJ whole genome shotgun (WGS) entry which is preliminary data.</text>
</comment>